<dbReference type="GO" id="GO:0019748">
    <property type="term" value="P:secondary metabolic process"/>
    <property type="evidence" value="ECO:0007669"/>
    <property type="project" value="TreeGrafter"/>
</dbReference>
<dbReference type="RefSeq" id="WP_168548654.1">
    <property type="nucleotide sequence ID" value="NZ_JAAXPR010000004.1"/>
</dbReference>
<dbReference type="GO" id="GO:0016831">
    <property type="term" value="F:carboxy-lyase activity"/>
    <property type="evidence" value="ECO:0007669"/>
    <property type="project" value="InterPro"/>
</dbReference>
<dbReference type="InterPro" id="IPR032466">
    <property type="entry name" value="Metal_Hydrolase"/>
</dbReference>
<dbReference type="Pfam" id="PF04909">
    <property type="entry name" value="Amidohydro_2"/>
    <property type="match status" value="1"/>
</dbReference>
<dbReference type="AlphaFoldDB" id="A0A7X6N0D0"/>
<dbReference type="GO" id="GO:0016787">
    <property type="term" value="F:hydrolase activity"/>
    <property type="evidence" value="ECO:0007669"/>
    <property type="project" value="UniProtKB-KW"/>
</dbReference>
<evidence type="ECO:0000259" key="2">
    <source>
        <dbReference type="Pfam" id="PF04909"/>
    </source>
</evidence>
<keyword evidence="1" id="KW-0456">Lyase</keyword>
<dbReference type="EMBL" id="JAAXPR010000004">
    <property type="protein sequence ID" value="NKZ19897.1"/>
    <property type="molecule type" value="Genomic_DNA"/>
</dbReference>
<dbReference type="SUPFAM" id="SSF51556">
    <property type="entry name" value="Metallo-dependent hydrolases"/>
    <property type="match status" value="1"/>
</dbReference>
<dbReference type="Gene3D" id="3.20.20.140">
    <property type="entry name" value="Metal-dependent hydrolases"/>
    <property type="match status" value="1"/>
</dbReference>
<dbReference type="InterPro" id="IPR032465">
    <property type="entry name" value="ACMSD"/>
</dbReference>
<protein>
    <submittedName>
        <fullName evidence="3">Amidohydrolase</fullName>
    </submittedName>
</protein>
<sequence>MTLKIDAFAHVLLPEFFDKMQALDKDLVKKMPFIQNPVLTDMAKRRETMPDQTRQIISYINANPEDYVDGKEAAKLVQLANEELLATVQEHSDSFAGGVAMVAMNHITDAVRVVEEFVPAHPEILGIQLFTRHLGKSIADQAFKPVFAAAAKAGVPIWLHPVFDHRKPDNNIIFSWEYELTQAMLDIVQAGYFREFPNLKMLVHHGGAMVPYFAGRIEHILPEDQAADFKKFYVDTALLGNRKALELCVDYYGIDHVLFGTDAPLGILPAGATEVIAEAIDALPLTAEEKEQILAGNAMRLYHLGEEK</sequence>
<gene>
    <name evidence="3" type="ORF">HF992_03385</name>
</gene>
<evidence type="ECO:0000313" key="3">
    <source>
        <dbReference type="EMBL" id="NKZ19897.1"/>
    </source>
</evidence>
<evidence type="ECO:0000313" key="4">
    <source>
        <dbReference type="Proteomes" id="UP000522720"/>
    </source>
</evidence>
<dbReference type="Proteomes" id="UP000522720">
    <property type="component" value="Unassembled WGS sequence"/>
</dbReference>
<reference evidence="3 4" key="1">
    <citation type="submission" date="2020-04" db="EMBL/GenBank/DDBJ databases">
        <title>MicrobeNet Type strains.</title>
        <authorList>
            <person name="Nicholson A.C."/>
        </authorList>
    </citation>
    <scope>NUCLEOTIDE SEQUENCE [LARGE SCALE GENOMIC DNA]</scope>
    <source>
        <strain evidence="3 4">CCUG 69612</strain>
    </source>
</reference>
<organism evidence="3 4">
    <name type="scientific">Streptococcus ovuberis</name>
    <dbReference type="NCBI Taxonomy" id="1936207"/>
    <lineage>
        <taxon>Bacteria</taxon>
        <taxon>Bacillati</taxon>
        <taxon>Bacillota</taxon>
        <taxon>Bacilli</taxon>
        <taxon>Lactobacillales</taxon>
        <taxon>Streptococcaceae</taxon>
        <taxon>Streptococcus</taxon>
    </lineage>
</organism>
<accession>A0A7X6N0D0</accession>
<evidence type="ECO:0000256" key="1">
    <source>
        <dbReference type="ARBA" id="ARBA00023239"/>
    </source>
</evidence>
<dbReference type="PANTHER" id="PTHR21240:SF28">
    <property type="entry name" value="ISO-OROTATE DECARBOXYLASE (EUROFUNG)"/>
    <property type="match status" value="1"/>
</dbReference>
<feature type="domain" description="Amidohydrolase-related" evidence="2">
    <location>
        <begin position="9"/>
        <end position="304"/>
    </location>
</feature>
<keyword evidence="3" id="KW-0378">Hydrolase</keyword>
<dbReference type="GO" id="GO:0005737">
    <property type="term" value="C:cytoplasm"/>
    <property type="evidence" value="ECO:0007669"/>
    <property type="project" value="TreeGrafter"/>
</dbReference>
<name>A0A7X6N0D0_9STRE</name>
<dbReference type="PANTHER" id="PTHR21240">
    <property type="entry name" value="2-AMINO-3-CARBOXYLMUCONATE-6-SEMIALDEHYDE DECARBOXYLASE"/>
    <property type="match status" value="1"/>
</dbReference>
<dbReference type="InterPro" id="IPR006680">
    <property type="entry name" value="Amidohydro-rel"/>
</dbReference>
<keyword evidence="4" id="KW-1185">Reference proteome</keyword>
<proteinExistence type="predicted"/>
<comment type="caution">
    <text evidence="3">The sequence shown here is derived from an EMBL/GenBank/DDBJ whole genome shotgun (WGS) entry which is preliminary data.</text>
</comment>